<dbReference type="InterPro" id="IPR025887">
    <property type="entry name" value="Glyco_hydro_31_N_dom"/>
</dbReference>
<dbReference type="PROSITE" id="PS51820">
    <property type="entry name" value="PA14"/>
    <property type="match status" value="1"/>
</dbReference>
<evidence type="ECO:0000313" key="6">
    <source>
        <dbReference type="Proteomes" id="UP000829194"/>
    </source>
</evidence>
<dbReference type="InterPro" id="IPR033403">
    <property type="entry name" value="DUF5110"/>
</dbReference>
<evidence type="ECO:0000259" key="4">
    <source>
        <dbReference type="PROSITE" id="PS51820"/>
    </source>
</evidence>
<accession>A0ABY3XI18</accession>
<keyword evidence="2" id="KW-0378">Hydrolase</keyword>
<dbReference type="PANTHER" id="PTHR43863:SF2">
    <property type="entry name" value="MALTASE-GLUCOAMYLASE"/>
    <property type="match status" value="1"/>
</dbReference>
<dbReference type="SUPFAM" id="SSF51445">
    <property type="entry name" value="(Trans)glycosidases"/>
    <property type="match status" value="1"/>
</dbReference>
<dbReference type="EMBL" id="CP093547">
    <property type="protein sequence ID" value="UNP31266.1"/>
    <property type="molecule type" value="Genomic_DNA"/>
</dbReference>
<dbReference type="Pfam" id="PF13802">
    <property type="entry name" value="Gal_mutarotas_2"/>
    <property type="match status" value="1"/>
</dbReference>
<dbReference type="InterPro" id="IPR037524">
    <property type="entry name" value="PA14/GLEYA"/>
</dbReference>
<dbReference type="Proteomes" id="UP000829194">
    <property type="component" value="Chromosome"/>
</dbReference>
<gene>
    <name evidence="5" type="ORF">MOV92_08520</name>
</gene>
<reference evidence="5 6" key="1">
    <citation type="submission" date="2022-03" db="EMBL/GenBank/DDBJ databases">
        <title>Complete genome sequence of Lysobacter capsici VKM B-2533 and Lysobacter gummosus 10.1.1, promising sources of lytic agents.</title>
        <authorList>
            <person name="Tarlachkov S.V."/>
            <person name="Kudryakova I.V."/>
            <person name="Afoshin A.S."/>
            <person name="Leontyevskaya E.A."/>
            <person name="Leontyevskaya N.V."/>
        </authorList>
    </citation>
    <scope>NUCLEOTIDE SEQUENCE [LARGE SCALE GENOMIC DNA]</scope>
    <source>
        <strain evidence="5 6">10.1.1</strain>
    </source>
</reference>
<evidence type="ECO:0000256" key="3">
    <source>
        <dbReference type="SAM" id="SignalP"/>
    </source>
</evidence>
<dbReference type="InterPro" id="IPR017853">
    <property type="entry name" value="GH"/>
</dbReference>
<name>A0ABY3XI18_9GAMM</name>
<dbReference type="Gene3D" id="2.60.120.380">
    <property type="match status" value="1"/>
</dbReference>
<keyword evidence="2" id="KW-0326">Glycosidase</keyword>
<dbReference type="Pfam" id="PF21365">
    <property type="entry name" value="Glyco_hydro_31_3rd"/>
    <property type="match status" value="1"/>
</dbReference>
<dbReference type="RefSeq" id="WP_057942422.1">
    <property type="nucleotide sequence ID" value="NZ_CP011131.1"/>
</dbReference>
<dbReference type="SUPFAM" id="SSF74650">
    <property type="entry name" value="Galactose mutarotase-like"/>
    <property type="match status" value="1"/>
</dbReference>
<feature type="domain" description="PA14" evidence="4">
    <location>
        <begin position="227"/>
        <end position="372"/>
    </location>
</feature>
<dbReference type="InterPro" id="IPR013780">
    <property type="entry name" value="Glyco_hydro_b"/>
</dbReference>
<feature type="signal peptide" evidence="3">
    <location>
        <begin position="1"/>
        <end position="22"/>
    </location>
</feature>
<dbReference type="InterPro" id="IPR011658">
    <property type="entry name" value="PA14_dom"/>
</dbReference>
<dbReference type="CDD" id="cd14752">
    <property type="entry name" value="GH31_N"/>
    <property type="match status" value="2"/>
</dbReference>
<evidence type="ECO:0000313" key="5">
    <source>
        <dbReference type="EMBL" id="UNP31266.1"/>
    </source>
</evidence>
<dbReference type="InterPro" id="IPR011013">
    <property type="entry name" value="Gal_mutarotase_sf_dom"/>
</dbReference>
<dbReference type="InterPro" id="IPR000322">
    <property type="entry name" value="Glyco_hydro_31_TIM"/>
</dbReference>
<dbReference type="Gene3D" id="2.60.40.1180">
    <property type="entry name" value="Golgi alpha-mannosidase II"/>
    <property type="match status" value="2"/>
</dbReference>
<sequence>MRYLIGLAVLLPALLVSAYAGAVEAGKYERNSKGVVVHPAENDAAQVRLEVVADGIIRVSADPDGDFKRSASLMRVGDAPEPVLFDVAEKAGHVRVSTAKVTADVSLQSGRVAFFDAAGKPILSEVEGGRTFTPLRAEDQSYLSVRQRFHSPDDEAIYGFGQHQQGWMNQKGRDVELLQHNVDMAVPYLVSSRRYGLLWDNNSITRLGDPRGLQPLPKSLNLYDANGEAGGLTARYSINGVQKIERRESEINYQYIKDLKKWPAEARLPKAEEGQAPQRLQVTWEGEIEAKTAGRHTFSLFSSEYAKLWIDGKLISDSWRQNWNPWHREFALHMQPGQRHKLRIEWDLIDPSYLALLHRDPLPTSEAKDLSLWSEAGQMIDYYFVAGDSADQAIAGYRQLTGKSVLLPRWAYGFWQSRERYKTQAEMTDALDEYRKRKLPIDAIVMDWSYWPENAWGSHDFDKARFPDPQAMVKHIHDQHARMMISVWPKFYPSTANFKELDAKGHIYRRNIEVKERDWIGKGYLSSFYDPYSKEARDIYWRQIDEKLNVLGIDAWWLDSDEPDMHSNLDIDERKARATPTAIGSSTEFFNSFPLVHTEGVYQGDRAKDPDQRVFILSRKGYAGTQRNAVAVWSGDVASRWSDLREQVSAGVNLSLSGLANWTFDIGGFAVEKRYETQDPAHLAEWRELNLRWFQFGAFAPIFRSHGQFPTREIWNISPEGTAIYDSLAYYDRLRYTLLPYIYTLAGDTWHRDGTIMRGLAMDFPNDPKVRDIDDQYLFGPAFLVNPVSEFKATSRNVYLPAGADWYDFNTGKRHRGGQTLRADAPLARMPLFVRAGSIVPIGPVVQYVDEQPNAPLTLVVYTGADGKFSLYEDDGKGYGYEKGEFSRIPLSWNERTGKLSIGVREGSYPDMQKQRTIRARFVSGPRADAGELEPTVDATVQYDGKAITVSKVAEPN</sequence>
<proteinExistence type="inferred from homology"/>
<dbReference type="CDD" id="cd06591">
    <property type="entry name" value="GH31_xylosidase_XylS"/>
    <property type="match status" value="1"/>
</dbReference>
<dbReference type="InterPro" id="IPR048395">
    <property type="entry name" value="Glyco_hydro_31_C"/>
</dbReference>
<evidence type="ECO:0000256" key="1">
    <source>
        <dbReference type="ARBA" id="ARBA00007806"/>
    </source>
</evidence>
<dbReference type="Pfam" id="PF17137">
    <property type="entry name" value="DUF5110"/>
    <property type="match status" value="1"/>
</dbReference>
<dbReference type="Gene3D" id="3.20.20.80">
    <property type="entry name" value="Glycosidases"/>
    <property type="match status" value="1"/>
</dbReference>
<protein>
    <submittedName>
        <fullName evidence="5">DUF5110 domain-containing protein</fullName>
    </submittedName>
</protein>
<dbReference type="SMART" id="SM00758">
    <property type="entry name" value="PA14"/>
    <property type="match status" value="1"/>
</dbReference>
<keyword evidence="6" id="KW-1185">Reference proteome</keyword>
<dbReference type="InterPro" id="IPR051816">
    <property type="entry name" value="Glycosyl_Hydrolase_31"/>
</dbReference>
<feature type="chain" id="PRO_5047154137" evidence="3">
    <location>
        <begin position="23"/>
        <end position="957"/>
    </location>
</feature>
<dbReference type="Gene3D" id="2.60.40.1760">
    <property type="entry name" value="glycosyl hydrolase (family 31)"/>
    <property type="match status" value="1"/>
</dbReference>
<dbReference type="SUPFAM" id="SSF51011">
    <property type="entry name" value="Glycosyl hydrolase domain"/>
    <property type="match status" value="1"/>
</dbReference>
<organism evidence="5 6">
    <name type="scientific">Lysobacter gummosus</name>
    <dbReference type="NCBI Taxonomy" id="262324"/>
    <lineage>
        <taxon>Bacteria</taxon>
        <taxon>Pseudomonadati</taxon>
        <taxon>Pseudomonadota</taxon>
        <taxon>Gammaproteobacteria</taxon>
        <taxon>Lysobacterales</taxon>
        <taxon>Lysobacteraceae</taxon>
        <taxon>Lysobacter</taxon>
    </lineage>
</organism>
<comment type="similarity">
    <text evidence="1 2">Belongs to the glycosyl hydrolase 31 family.</text>
</comment>
<dbReference type="SUPFAM" id="SSF56988">
    <property type="entry name" value="Anthrax protective antigen"/>
    <property type="match status" value="1"/>
</dbReference>
<evidence type="ECO:0000256" key="2">
    <source>
        <dbReference type="RuleBase" id="RU361185"/>
    </source>
</evidence>
<dbReference type="PANTHER" id="PTHR43863">
    <property type="entry name" value="HYDROLASE, PUTATIVE (AFU_ORTHOLOGUE AFUA_1G03140)-RELATED"/>
    <property type="match status" value="1"/>
</dbReference>
<dbReference type="Pfam" id="PF07691">
    <property type="entry name" value="PA14"/>
    <property type="match status" value="1"/>
</dbReference>
<dbReference type="Pfam" id="PF01055">
    <property type="entry name" value="Glyco_hydro_31_2nd"/>
    <property type="match status" value="1"/>
</dbReference>
<keyword evidence="3" id="KW-0732">Signal</keyword>